<evidence type="ECO:0000256" key="8">
    <source>
        <dbReference type="SAM" id="Phobius"/>
    </source>
</evidence>
<evidence type="ECO:0000256" key="4">
    <source>
        <dbReference type="ARBA" id="ARBA00022989"/>
    </source>
</evidence>
<feature type="compositionally biased region" description="Polar residues" evidence="7">
    <location>
        <begin position="439"/>
        <end position="450"/>
    </location>
</feature>
<reference evidence="10" key="2">
    <citation type="submission" date="2022-10" db="EMBL/GenBank/DDBJ databases">
        <authorList>
            <consortium name="ENA_rothamsted_submissions"/>
            <consortium name="culmorum"/>
            <person name="King R."/>
        </authorList>
    </citation>
    <scope>NUCLEOTIDE SEQUENCE</scope>
</reference>
<dbReference type="OrthoDB" id="7787645at2759"/>
<feature type="transmembrane region" description="Helical" evidence="8">
    <location>
        <begin position="74"/>
        <end position="99"/>
    </location>
</feature>
<keyword evidence="5 8" id="KW-0472">Membrane</keyword>
<proteinExistence type="inferred from homology"/>
<feature type="transmembrane region" description="Helical" evidence="8">
    <location>
        <begin position="111"/>
        <end position="134"/>
    </location>
</feature>
<keyword evidence="6" id="KW-0675">Receptor</keyword>
<keyword evidence="6" id="KW-0297">G-protein coupled receptor</keyword>
<evidence type="ECO:0000259" key="9">
    <source>
        <dbReference type="PROSITE" id="PS50262"/>
    </source>
</evidence>
<feature type="transmembrane region" description="Helical" evidence="8">
    <location>
        <begin position="473"/>
        <end position="493"/>
    </location>
</feature>
<organism evidence="10 11">
    <name type="scientific">Chironomus riparius</name>
    <dbReference type="NCBI Taxonomy" id="315576"/>
    <lineage>
        <taxon>Eukaryota</taxon>
        <taxon>Metazoa</taxon>
        <taxon>Ecdysozoa</taxon>
        <taxon>Arthropoda</taxon>
        <taxon>Hexapoda</taxon>
        <taxon>Insecta</taxon>
        <taxon>Pterygota</taxon>
        <taxon>Neoptera</taxon>
        <taxon>Endopterygota</taxon>
        <taxon>Diptera</taxon>
        <taxon>Nematocera</taxon>
        <taxon>Chironomoidea</taxon>
        <taxon>Chironomidae</taxon>
        <taxon>Chironominae</taxon>
        <taxon>Chironomus</taxon>
    </lineage>
</organism>
<dbReference type="GO" id="GO:0005886">
    <property type="term" value="C:plasma membrane"/>
    <property type="evidence" value="ECO:0007669"/>
    <property type="project" value="TreeGrafter"/>
</dbReference>
<name>A0A9N9RM08_9DIPT</name>
<feature type="transmembrane region" description="Helical" evidence="8">
    <location>
        <begin position="194"/>
        <end position="221"/>
    </location>
</feature>
<keyword evidence="3 6" id="KW-0812">Transmembrane</keyword>
<dbReference type="PRINTS" id="PR00237">
    <property type="entry name" value="GPCRRHODOPSN"/>
</dbReference>
<dbReference type="EMBL" id="OU895877">
    <property type="protein sequence ID" value="CAG9798753.1"/>
    <property type="molecule type" value="Genomic_DNA"/>
</dbReference>
<evidence type="ECO:0000256" key="5">
    <source>
        <dbReference type="ARBA" id="ARBA00023136"/>
    </source>
</evidence>
<reference evidence="10" key="1">
    <citation type="submission" date="2022-01" db="EMBL/GenBank/DDBJ databases">
        <authorList>
            <person name="King R."/>
        </authorList>
    </citation>
    <scope>NUCLEOTIDE SEQUENCE</scope>
</reference>
<evidence type="ECO:0000256" key="6">
    <source>
        <dbReference type="RuleBase" id="RU000688"/>
    </source>
</evidence>
<accession>A0A9N9RM08</accession>
<gene>
    <name evidence="10" type="ORF">CHIRRI_LOCUS1732</name>
</gene>
<dbReference type="PANTHER" id="PTHR24224:SF6">
    <property type="entry name" value="CARDIOACCELERATORY PEPTIDE RECEPTOR-RELATED"/>
    <property type="match status" value="1"/>
</dbReference>
<keyword evidence="4 8" id="KW-1133">Transmembrane helix</keyword>
<protein>
    <recommendedName>
        <fullName evidence="9">G-protein coupled receptors family 1 profile domain-containing protein</fullName>
    </recommendedName>
</protein>
<dbReference type="InterPro" id="IPR017452">
    <property type="entry name" value="GPCR_Rhodpsn_7TM"/>
</dbReference>
<feature type="region of interest" description="Disordered" evidence="7">
    <location>
        <begin position="229"/>
        <end position="251"/>
    </location>
</feature>
<evidence type="ECO:0000256" key="1">
    <source>
        <dbReference type="ARBA" id="ARBA00004370"/>
    </source>
</evidence>
<evidence type="ECO:0000256" key="3">
    <source>
        <dbReference type="ARBA" id="ARBA00022692"/>
    </source>
</evidence>
<feature type="compositionally biased region" description="Polar residues" evidence="7">
    <location>
        <begin position="383"/>
        <end position="411"/>
    </location>
</feature>
<dbReference type="Pfam" id="PF00001">
    <property type="entry name" value="7tm_1"/>
    <property type="match status" value="2"/>
</dbReference>
<feature type="transmembrane region" description="Helical" evidence="8">
    <location>
        <begin position="286"/>
        <end position="308"/>
    </location>
</feature>
<feature type="transmembrane region" description="Helical" evidence="8">
    <location>
        <begin position="154"/>
        <end position="173"/>
    </location>
</feature>
<evidence type="ECO:0000256" key="2">
    <source>
        <dbReference type="ARBA" id="ARBA00010663"/>
    </source>
</evidence>
<dbReference type="InterPro" id="IPR000276">
    <property type="entry name" value="GPCR_Rhodpsn"/>
</dbReference>
<dbReference type="PROSITE" id="PS00237">
    <property type="entry name" value="G_PROTEIN_RECEP_F1_1"/>
    <property type="match status" value="1"/>
</dbReference>
<feature type="transmembrane region" description="Helical" evidence="8">
    <location>
        <begin position="513"/>
        <end position="532"/>
    </location>
</feature>
<dbReference type="PANTHER" id="PTHR24224">
    <property type="entry name" value="CARDIOACCELERATORY PEPTIDE RECEPTOR-RELATED"/>
    <property type="match status" value="1"/>
</dbReference>
<feature type="region of interest" description="Disordered" evidence="7">
    <location>
        <begin position="358"/>
        <end position="462"/>
    </location>
</feature>
<keyword evidence="6" id="KW-0807">Transducer</keyword>
<dbReference type="InterPro" id="IPR052665">
    <property type="entry name" value="Neuropeptide-GPCR"/>
</dbReference>
<comment type="similarity">
    <text evidence="2 6">Belongs to the G-protein coupled receptor 1 family.</text>
</comment>
<dbReference type="PROSITE" id="PS50262">
    <property type="entry name" value="G_PROTEIN_RECEP_F1_2"/>
    <property type="match status" value="1"/>
</dbReference>
<evidence type="ECO:0000256" key="7">
    <source>
        <dbReference type="SAM" id="MobiDB-lite"/>
    </source>
</evidence>
<dbReference type="Gene3D" id="1.20.1070.10">
    <property type="entry name" value="Rhodopsin 7-helix transmembrane proteins"/>
    <property type="match status" value="1"/>
</dbReference>
<dbReference type="Proteomes" id="UP001153620">
    <property type="component" value="Chromosome 1"/>
</dbReference>
<feature type="compositionally biased region" description="Low complexity" evidence="7">
    <location>
        <begin position="368"/>
        <end position="382"/>
    </location>
</feature>
<sequence length="602" mass="66659">MNILRVPPSSILSTRSARKMEEKQWLLKLSQLKNATRKVTIITKSTTQLNASSSLDNDIFEYDANNEFISSLSLLTLIILYGIVVFSGICGNSTLLISLCSQSTARVKNPLLLALCTADLLVSLVSAPLTIIGVVLRMQSRTMSYVVVNIGCKAFHYLQSFPVAASSLCLLMLSLDRYVTVKHPRLAQLRQRQFLPSILAFLSWIGSAILCIPLLLVYRVFTASSSSTKSFKTTTTPYTASSTSSSSSTTVTGHQLISSTTFPIYRDSNLINDKRLCVSDYGSSEWHIVFIVSYVSIVFIIPIIGVIFNHIGVRRKLCALSLTARAQHGELPLPMPTILRRPTHMILVTGMTPNGLNVPDSSVDDYLSPQKSSSRRSIGSDSNQCGLNRLNSNRRFNGSSSIVNPSNSKNGLGTDEENRNLMAETRFRASPRTPRSIRRVQNQQIRTRLNSPPIPPAELPIPQTSTLRSRRRLANILVLAGFVFMACWSPHVICLIFREFSITSGCSNTVTEFVMLLGFAHSAVSPILHWVLNYNSLRQSACQPFAKLNSAQRFLRSHLRFTGPPPAPPSSTNEAALGPFNPRFIKQRPQVHKPPASSHYLY</sequence>
<evidence type="ECO:0000313" key="11">
    <source>
        <dbReference type="Proteomes" id="UP001153620"/>
    </source>
</evidence>
<dbReference type="SUPFAM" id="SSF81321">
    <property type="entry name" value="Family A G protein-coupled receptor-like"/>
    <property type="match status" value="1"/>
</dbReference>
<evidence type="ECO:0000313" key="10">
    <source>
        <dbReference type="EMBL" id="CAG9798753.1"/>
    </source>
</evidence>
<dbReference type="AlphaFoldDB" id="A0A9N9RM08"/>
<dbReference type="CDD" id="cd00637">
    <property type="entry name" value="7tm_classA_rhodopsin-like"/>
    <property type="match status" value="1"/>
</dbReference>
<keyword evidence="11" id="KW-1185">Reference proteome</keyword>
<dbReference type="GO" id="GO:0008188">
    <property type="term" value="F:neuropeptide receptor activity"/>
    <property type="evidence" value="ECO:0007669"/>
    <property type="project" value="TreeGrafter"/>
</dbReference>
<comment type="subcellular location">
    <subcellularLocation>
        <location evidence="1">Membrane</location>
    </subcellularLocation>
</comment>
<feature type="domain" description="G-protein coupled receptors family 1 profile" evidence="9">
    <location>
        <begin position="91"/>
        <end position="529"/>
    </location>
</feature>